<feature type="transmembrane region" description="Helical" evidence="1">
    <location>
        <begin position="186"/>
        <end position="203"/>
    </location>
</feature>
<feature type="transmembrane region" description="Helical" evidence="1">
    <location>
        <begin position="45"/>
        <end position="65"/>
    </location>
</feature>
<feature type="transmembrane region" description="Helical" evidence="1">
    <location>
        <begin position="253"/>
        <end position="269"/>
    </location>
</feature>
<dbReference type="AlphaFoldDB" id="A0A074VRI4"/>
<accession>A0A074VRI4</accession>
<name>A0A074VRI4_AURM1</name>
<keyword evidence="1" id="KW-1133">Transmembrane helix</keyword>
<dbReference type="GeneID" id="63919703"/>
<evidence type="ECO:0000313" key="2">
    <source>
        <dbReference type="EMBL" id="KEQ63058.1"/>
    </source>
</evidence>
<dbReference type="EMBL" id="KL584832">
    <property type="protein sequence ID" value="KEQ63058.1"/>
    <property type="molecule type" value="Genomic_DNA"/>
</dbReference>
<organism evidence="2 3">
    <name type="scientific">Aureobasidium melanogenum (strain CBS 110374)</name>
    <name type="common">Aureobasidium pullulans var. melanogenum</name>
    <dbReference type="NCBI Taxonomy" id="1043003"/>
    <lineage>
        <taxon>Eukaryota</taxon>
        <taxon>Fungi</taxon>
        <taxon>Dikarya</taxon>
        <taxon>Ascomycota</taxon>
        <taxon>Pezizomycotina</taxon>
        <taxon>Dothideomycetes</taxon>
        <taxon>Dothideomycetidae</taxon>
        <taxon>Dothideales</taxon>
        <taxon>Saccotheciaceae</taxon>
        <taxon>Aureobasidium</taxon>
    </lineage>
</organism>
<keyword evidence="1" id="KW-0472">Membrane</keyword>
<evidence type="ECO:0000313" key="3">
    <source>
        <dbReference type="Proteomes" id="UP000030672"/>
    </source>
</evidence>
<dbReference type="RefSeq" id="XP_040880081.1">
    <property type="nucleotide sequence ID" value="XM_041026330.1"/>
</dbReference>
<evidence type="ECO:0000256" key="1">
    <source>
        <dbReference type="SAM" id="Phobius"/>
    </source>
</evidence>
<feature type="transmembrane region" description="Helical" evidence="1">
    <location>
        <begin position="215"/>
        <end position="233"/>
    </location>
</feature>
<proteinExistence type="predicted"/>
<gene>
    <name evidence="2" type="ORF">M437DRAFT_74965</name>
</gene>
<reference evidence="2 3" key="1">
    <citation type="journal article" date="2014" name="BMC Genomics">
        <title>Genome sequencing of four Aureobasidium pullulans varieties: biotechnological potential, stress tolerance, and description of new species.</title>
        <authorList>
            <person name="Gostin Ar C."/>
            <person name="Ohm R.A."/>
            <person name="Kogej T."/>
            <person name="Sonjak S."/>
            <person name="Turk M."/>
            <person name="Zajc J."/>
            <person name="Zalar P."/>
            <person name="Grube M."/>
            <person name="Sun H."/>
            <person name="Han J."/>
            <person name="Sharma A."/>
            <person name="Chiniquy J."/>
            <person name="Ngan C.Y."/>
            <person name="Lipzen A."/>
            <person name="Barry K."/>
            <person name="Grigoriev I.V."/>
            <person name="Gunde-Cimerman N."/>
        </authorList>
    </citation>
    <scope>NUCLEOTIDE SEQUENCE [LARGE SCALE GENOMIC DNA]</scope>
    <source>
        <strain evidence="2 3">CBS 110374</strain>
    </source>
</reference>
<keyword evidence="1" id="KW-0812">Transmembrane</keyword>
<dbReference type="Proteomes" id="UP000030672">
    <property type="component" value="Unassembled WGS sequence"/>
</dbReference>
<keyword evidence="3" id="KW-1185">Reference proteome</keyword>
<dbReference type="HOGENOM" id="CLU_037033_1_0_1"/>
<feature type="transmembrane region" description="Helical" evidence="1">
    <location>
        <begin position="149"/>
        <end position="171"/>
    </location>
</feature>
<protein>
    <submittedName>
        <fullName evidence="2">Uncharacterized protein</fullName>
    </submittedName>
</protein>
<sequence length="339" mass="38063">MNIDAPTNLSGALIFWAYIAGALASTGIVLNTIRQSYLQNGRPKISPFLAVLALSSFATLSYHMLNVLILSYQQWTARYSIPLGALIGANRTPLHLWKWSTTSSLFQNFGEAIVATKPRYLLSSSGLWSTLAVAVYMGIEGRRCKVPNLWAFFALLEILPTSFAQTLFYIMLCTKPQPTSLNFQSLSYWPFWYSVPLLYNYCLSKAPEYAGDGEWLIYTILAARVLLVLPLILPLRSLSDQAPGTSPNTFQHVATLRLFTFSIAIQYLTHKRIADLGPWDQVPSILFEALNSHPAVQALSYDMLHSAVAFGYWMLRKESVAPVVEQKASEQRIPSKRRR</sequence>
<feature type="transmembrane region" description="Helical" evidence="1">
    <location>
        <begin position="12"/>
        <end position="33"/>
    </location>
</feature>